<dbReference type="Gene3D" id="3.50.50.60">
    <property type="entry name" value="FAD/NAD(P)-binding domain"/>
    <property type="match status" value="2"/>
</dbReference>
<dbReference type="InterPro" id="IPR050315">
    <property type="entry name" value="FAD-oxidoreductase_2"/>
</dbReference>
<keyword evidence="2" id="KW-0285">Flavoprotein</keyword>
<dbReference type="Pfam" id="PF00890">
    <property type="entry name" value="FAD_binding_2"/>
    <property type="match status" value="2"/>
</dbReference>
<organism evidence="6 7">
    <name type="scientific">Desulfitobacterium hafniense DP7</name>
    <dbReference type="NCBI Taxonomy" id="537010"/>
    <lineage>
        <taxon>Bacteria</taxon>
        <taxon>Bacillati</taxon>
        <taxon>Bacillota</taxon>
        <taxon>Clostridia</taxon>
        <taxon>Eubacteriales</taxon>
        <taxon>Desulfitobacteriaceae</taxon>
        <taxon>Desulfitobacterium</taxon>
    </lineage>
</organism>
<sequence length="624" mass="67994">MEVVAGSQGRCNGYLKDKGGLTMSKEKKEELKRERLSRRDFLKNAGIMTAGTAVGAGFLLSGCSQDAQGGTEAKLQAAEAKPWLPEKWDKETDVVVVGTGCGLAAAIEAKNAGADVIILEKNDWVGGLYKTAGGHAILGGTRIQKEAGMQDSLEDWFEDEMKASGYRGVPELIRTYVERGPELIEWMESMGFKWYPTVGNSSPEVHRVGRSHYPAANPDVYDAKPNSPMSFGLAWTTVWEKKLQEMGVPILFKHRMKKVYREPGGPVLGVSAETPEGTINIKARKGVILCTGTWTDNHRMAQAWDPRVVGPDCFGDGGTPADGTLFVDSAGDGHFAAAEVGAGFSDMSFTSYIYLFYGSRSYWGWEPPDFKTAAYYADGKGIPRPAAFFERVILVKNDGVRYINEMEGARKADPAKGEAGSINENPEWPYTAKYLSLPHPRNVWAIADSESAAALKWPIEDLKNPNPKKGLMFDPACIAIADSIPELAEKMGIPAAELEKTISRYNGFVGAGKDEDFGKTALFKIAKPPFYGLKASLIRHTQRNGVRVNTKSQVIEQADQLTGYSGKAVDESISIDQEKVIPHLYAAGELGNVMGWRRPHGSLGNYATVARIAGENAAKESSWE</sequence>
<dbReference type="SUPFAM" id="SSF56425">
    <property type="entry name" value="Succinate dehydrogenase/fumarate reductase flavoprotein, catalytic domain"/>
    <property type="match status" value="1"/>
</dbReference>
<dbReference type="InterPro" id="IPR019546">
    <property type="entry name" value="TAT_signal_bac_arc"/>
</dbReference>
<dbReference type="EMBL" id="AFZX01000133">
    <property type="protein sequence ID" value="EHL04414.1"/>
    <property type="molecule type" value="Genomic_DNA"/>
</dbReference>
<keyword evidence="3" id="KW-0274">FAD</keyword>
<dbReference type="AlphaFoldDB" id="G9XVB1"/>
<gene>
    <name evidence="6" type="ORF">HMPREF0322_04924</name>
</gene>
<evidence type="ECO:0000313" key="7">
    <source>
        <dbReference type="Proteomes" id="UP000004416"/>
    </source>
</evidence>
<name>G9XVB1_DESHA</name>
<protein>
    <submittedName>
        <fullName evidence="6">Tat pathway signal sequence domain protein</fullName>
    </submittedName>
</protein>
<dbReference type="InterPro" id="IPR003953">
    <property type="entry name" value="FAD-dep_OxRdtase_2_FAD-bd"/>
</dbReference>
<dbReference type="Proteomes" id="UP000004416">
    <property type="component" value="Unassembled WGS sequence"/>
</dbReference>
<comment type="caution">
    <text evidence="6">The sequence shown here is derived from an EMBL/GenBank/DDBJ whole genome shotgun (WGS) entry which is preliminary data.</text>
</comment>
<dbReference type="InterPro" id="IPR036188">
    <property type="entry name" value="FAD/NAD-bd_sf"/>
</dbReference>
<evidence type="ECO:0000313" key="6">
    <source>
        <dbReference type="EMBL" id="EHL04414.1"/>
    </source>
</evidence>
<proteinExistence type="predicted"/>
<dbReference type="PANTHER" id="PTHR43400:SF10">
    <property type="entry name" value="3-OXOSTEROID 1-DEHYDROGENASE"/>
    <property type="match status" value="1"/>
</dbReference>
<dbReference type="PATRIC" id="fig|537010.4.peg.4585"/>
<evidence type="ECO:0000256" key="2">
    <source>
        <dbReference type="ARBA" id="ARBA00022630"/>
    </source>
</evidence>
<feature type="domain" description="FAD-dependent oxidoreductase 2 FAD-binding" evidence="5">
    <location>
        <begin position="389"/>
        <end position="602"/>
    </location>
</feature>
<dbReference type="PANTHER" id="PTHR43400">
    <property type="entry name" value="FUMARATE REDUCTASE"/>
    <property type="match status" value="1"/>
</dbReference>
<evidence type="ECO:0000256" key="3">
    <source>
        <dbReference type="ARBA" id="ARBA00022827"/>
    </source>
</evidence>
<dbReference type="HOGENOM" id="CLU_011398_4_3_9"/>
<dbReference type="InterPro" id="IPR006311">
    <property type="entry name" value="TAT_signal"/>
</dbReference>
<dbReference type="GO" id="GO:0008202">
    <property type="term" value="P:steroid metabolic process"/>
    <property type="evidence" value="ECO:0007669"/>
    <property type="project" value="UniProtKB-ARBA"/>
</dbReference>
<dbReference type="SUPFAM" id="SSF51905">
    <property type="entry name" value="FAD/NAD(P)-binding domain"/>
    <property type="match status" value="1"/>
</dbReference>
<feature type="domain" description="FAD-dependent oxidoreductase 2 FAD-binding" evidence="5">
    <location>
        <begin position="93"/>
        <end position="317"/>
    </location>
</feature>
<evidence type="ECO:0000259" key="5">
    <source>
        <dbReference type="Pfam" id="PF00890"/>
    </source>
</evidence>
<dbReference type="GO" id="GO:0033765">
    <property type="term" value="F:steroid dehydrogenase activity, acting on the CH-CH group of donors"/>
    <property type="evidence" value="ECO:0007669"/>
    <property type="project" value="UniProtKB-ARBA"/>
</dbReference>
<dbReference type="NCBIfam" id="TIGR01409">
    <property type="entry name" value="TAT_signal_seq"/>
    <property type="match status" value="1"/>
</dbReference>
<dbReference type="Gene3D" id="3.90.700.10">
    <property type="entry name" value="Succinate dehydrogenase/fumarate reductase flavoprotein, catalytic domain"/>
    <property type="match status" value="1"/>
</dbReference>
<dbReference type="PROSITE" id="PS51318">
    <property type="entry name" value="TAT"/>
    <property type="match status" value="1"/>
</dbReference>
<keyword evidence="4" id="KW-0560">Oxidoreductase</keyword>
<reference evidence="6 7" key="1">
    <citation type="submission" date="2011-08" db="EMBL/GenBank/DDBJ databases">
        <authorList>
            <person name="Weinstock G."/>
            <person name="Sodergren E."/>
            <person name="Clifton S."/>
            <person name="Fulton L."/>
            <person name="Fulton B."/>
            <person name="Courtney L."/>
            <person name="Fronick C."/>
            <person name="Harrison M."/>
            <person name="Strong C."/>
            <person name="Farmer C."/>
            <person name="Delahaunty K."/>
            <person name="Markovic C."/>
            <person name="Hall O."/>
            <person name="Minx P."/>
            <person name="Tomlinson C."/>
            <person name="Mitreva M."/>
            <person name="Hou S."/>
            <person name="Chen J."/>
            <person name="Wollam A."/>
            <person name="Pepin K.H."/>
            <person name="Johnson M."/>
            <person name="Bhonagiri V."/>
            <person name="Zhang X."/>
            <person name="Suruliraj S."/>
            <person name="Warren W."/>
            <person name="Chinwalla A."/>
            <person name="Mardis E.R."/>
            <person name="Wilson R.K."/>
        </authorList>
    </citation>
    <scope>NUCLEOTIDE SEQUENCE [LARGE SCALE GENOMIC DNA]</scope>
    <source>
        <strain evidence="6 7">DP7</strain>
    </source>
</reference>
<evidence type="ECO:0000256" key="4">
    <source>
        <dbReference type="ARBA" id="ARBA00023002"/>
    </source>
</evidence>
<accession>G9XVB1</accession>
<evidence type="ECO:0000256" key="1">
    <source>
        <dbReference type="ARBA" id="ARBA00001974"/>
    </source>
</evidence>
<comment type="cofactor">
    <cofactor evidence="1">
        <name>FAD</name>
        <dbReference type="ChEBI" id="CHEBI:57692"/>
    </cofactor>
</comment>
<dbReference type="InterPro" id="IPR027477">
    <property type="entry name" value="Succ_DH/fumarate_Rdtase_cat_sf"/>
</dbReference>